<reference evidence="2 3" key="1">
    <citation type="submission" date="2012-09" db="EMBL/GenBank/DDBJ databases">
        <title>Draft Genome Sequences of 6 Strains from Genus Thauera.</title>
        <authorList>
            <person name="Liu B."/>
            <person name="Shapleigh J.P."/>
            <person name="Frostegard A.H."/>
        </authorList>
    </citation>
    <scope>NUCLEOTIDE SEQUENCE [LARGE SCALE GENOMIC DNA]</scope>
    <source>
        <strain evidence="3">47Lol / DSM 12138</strain>
    </source>
</reference>
<keyword evidence="1" id="KW-0809">Transit peptide</keyword>
<organism evidence="2 3">
    <name type="scientific">Thauera linaloolentis (strain DSM 12138 / JCM 21573 / CCUG 41526 / CIP 105981 / IAM 15112 / NBRC 102519 / 47Lol)</name>
    <dbReference type="NCBI Taxonomy" id="1123367"/>
    <lineage>
        <taxon>Bacteria</taxon>
        <taxon>Pseudomonadati</taxon>
        <taxon>Pseudomonadota</taxon>
        <taxon>Betaproteobacteria</taxon>
        <taxon>Rhodocyclales</taxon>
        <taxon>Zoogloeaceae</taxon>
        <taxon>Thauera</taxon>
    </lineage>
</organism>
<dbReference type="eggNOG" id="COG0354">
    <property type="taxonomic scope" value="Bacteria"/>
</dbReference>
<dbReference type="AlphaFoldDB" id="N6ZBK0"/>
<dbReference type="Proteomes" id="UP000013232">
    <property type="component" value="Unassembled WGS sequence"/>
</dbReference>
<keyword evidence="3" id="KW-1185">Reference proteome</keyword>
<comment type="caution">
    <text evidence="2">The sequence shown here is derived from an EMBL/GenBank/DDBJ whole genome shotgun (WGS) entry which is preliminary data.</text>
</comment>
<dbReference type="Gene3D" id="3.30.1360.120">
    <property type="entry name" value="Probable tRNA modification gtpase trme, domain 1"/>
    <property type="match status" value="1"/>
</dbReference>
<dbReference type="InterPro" id="IPR027266">
    <property type="entry name" value="TrmE/GcvT-like"/>
</dbReference>
<proteinExistence type="predicted"/>
<dbReference type="EMBL" id="AMXE01000012">
    <property type="protein sequence ID" value="ENO89579.1"/>
    <property type="molecule type" value="Genomic_DNA"/>
</dbReference>
<dbReference type="InterPro" id="IPR017703">
    <property type="entry name" value="YgfZ/GCV_T_CS"/>
</dbReference>
<dbReference type="RefSeq" id="WP_004334979.1">
    <property type="nucleotide sequence ID" value="NZ_AMXE01000012.1"/>
</dbReference>
<protein>
    <submittedName>
        <fullName evidence="2">Folate-binding protein YgfZ</fullName>
    </submittedName>
</protein>
<evidence type="ECO:0000313" key="3">
    <source>
        <dbReference type="Proteomes" id="UP000013232"/>
    </source>
</evidence>
<dbReference type="PIRSF" id="PIRSF006487">
    <property type="entry name" value="GcvT"/>
    <property type="match status" value="1"/>
</dbReference>
<evidence type="ECO:0000313" key="2">
    <source>
        <dbReference type="EMBL" id="ENO89579.1"/>
    </source>
</evidence>
<dbReference type="PANTHER" id="PTHR22602">
    <property type="entry name" value="TRANSFERASE CAF17, MITOCHONDRIAL-RELATED"/>
    <property type="match status" value="1"/>
</dbReference>
<accession>N6ZBK0</accession>
<name>N6ZBK0_THAL4</name>
<dbReference type="SUPFAM" id="SSF103025">
    <property type="entry name" value="Folate-binding domain"/>
    <property type="match status" value="1"/>
</dbReference>
<sequence>MTAWTDFLARQGATLTDNGIHFAASADEARAATDSTVVVPLLHLGTVRSVGPDSAAFIHNLVSNDVQNLAADGAAWNSFNSAKGRMIASFLIWPEANGHALALSADILPAFLKKFSMYVLRSKVKLANASEDLVLLGIGGADAAAVLAEAGLPVPGAPMKQAGGGDAPRCIRLDERNFVVAAAADAAPALFDALQAAGAIKAGTGAWQLAMIRAGIPLVTQPTQEEFVAQMLNYELIGGVSFKKGCYPGQEIVARSQYLGKLKKRMYRVAASPDAALPPAGADLYAPAFGEQSAGKIVNAAPTADGGFEALAVLQNSSAEAGEIHLGSVDGPRLALRDLPYGLG</sequence>
<dbReference type="PANTHER" id="PTHR22602:SF0">
    <property type="entry name" value="TRANSFERASE CAF17, MITOCHONDRIAL-RELATED"/>
    <property type="match status" value="1"/>
</dbReference>
<gene>
    <name evidence="2" type="ORF">C666_05320</name>
</gene>
<dbReference type="InterPro" id="IPR045179">
    <property type="entry name" value="YgfZ/GcvT"/>
</dbReference>
<dbReference type="GO" id="GO:0016226">
    <property type="term" value="P:iron-sulfur cluster assembly"/>
    <property type="evidence" value="ECO:0007669"/>
    <property type="project" value="TreeGrafter"/>
</dbReference>
<dbReference type="OrthoDB" id="9796287at2"/>
<dbReference type="STRING" id="1123367.GCA_000621305_01434"/>
<dbReference type="InterPro" id="IPR029043">
    <property type="entry name" value="GcvT/YgfZ_C"/>
</dbReference>
<dbReference type="NCBIfam" id="TIGR03317">
    <property type="entry name" value="ygfZ_signature"/>
    <property type="match status" value="1"/>
</dbReference>
<dbReference type="SUPFAM" id="SSF101790">
    <property type="entry name" value="Aminomethyltransferase beta-barrel domain"/>
    <property type="match status" value="1"/>
</dbReference>
<evidence type="ECO:0000256" key="1">
    <source>
        <dbReference type="ARBA" id="ARBA00022946"/>
    </source>
</evidence>